<feature type="chain" id="PRO_5014604369" evidence="1">
    <location>
        <begin position="30"/>
        <end position="69"/>
    </location>
</feature>
<dbReference type="AlphaFoldDB" id="A0A2M4D2J6"/>
<proteinExistence type="predicted"/>
<accession>A0A2M4D2J6</accession>
<sequence length="69" mass="7540">MLCVLSFAPFPALKRAGLGSLCLLLVALASSCSRALCRMAEVREEAAHAEQEAEENGFHRVFVLNYINT</sequence>
<evidence type="ECO:0000313" key="2">
    <source>
        <dbReference type="EMBL" id="MBW71792.1"/>
    </source>
</evidence>
<dbReference type="EMBL" id="GGFL01007614">
    <property type="protein sequence ID" value="MBW71792.1"/>
    <property type="molecule type" value="Transcribed_RNA"/>
</dbReference>
<reference evidence="2" key="1">
    <citation type="submission" date="2018-01" db="EMBL/GenBank/DDBJ databases">
        <title>An insight into the sialome of Amazonian anophelines.</title>
        <authorList>
            <person name="Ribeiro J.M."/>
            <person name="Scarpassa V."/>
            <person name="Calvo E."/>
        </authorList>
    </citation>
    <scope>NUCLEOTIDE SEQUENCE</scope>
</reference>
<protein>
    <submittedName>
        <fullName evidence="2">Putative secreted protein</fullName>
    </submittedName>
</protein>
<organism evidence="2">
    <name type="scientific">Anopheles darlingi</name>
    <name type="common">Mosquito</name>
    <dbReference type="NCBI Taxonomy" id="43151"/>
    <lineage>
        <taxon>Eukaryota</taxon>
        <taxon>Metazoa</taxon>
        <taxon>Ecdysozoa</taxon>
        <taxon>Arthropoda</taxon>
        <taxon>Hexapoda</taxon>
        <taxon>Insecta</taxon>
        <taxon>Pterygota</taxon>
        <taxon>Neoptera</taxon>
        <taxon>Endopterygota</taxon>
        <taxon>Diptera</taxon>
        <taxon>Nematocera</taxon>
        <taxon>Culicoidea</taxon>
        <taxon>Culicidae</taxon>
        <taxon>Anophelinae</taxon>
        <taxon>Anopheles</taxon>
    </lineage>
</organism>
<name>A0A2M4D2J6_ANODA</name>
<evidence type="ECO:0000256" key="1">
    <source>
        <dbReference type="SAM" id="SignalP"/>
    </source>
</evidence>
<keyword evidence="1" id="KW-0732">Signal</keyword>
<feature type="signal peptide" evidence="1">
    <location>
        <begin position="1"/>
        <end position="29"/>
    </location>
</feature>